<sequence>MKEIKLRKYNQGLNQLFYSTRLEGENELRFNFSPFDEGSSWIANGPLSKIMMYTGVNDQNGKKIYEGDIVQIIHDQKPVIKQTVRFNHGKFIPVCDYRSTELRIVGNVFSLKNDGEP</sequence>
<proteinExistence type="predicted"/>
<dbReference type="Gene3D" id="2.30.30.290">
    <property type="entry name" value="YopX-like domains"/>
    <property type="match status" value="1"/>
</dbReference>
<gene>
    <name evidence="2" type="ORF">LRLP16767_LR202_00339</name>
</gene>
<dbReference type="RefSeq" id="WP_086118197.1">
    <property type="nucleotide sequence ID" value="NZ_CP065540.1"/>
</dbReference>
<dbReference type="Proteomes" id="UP000235484">
    <property type="component" value="Unassembled WGS sequence"/>
</dbReference>
<dbReference type="Pfam" id="PF09643">
    <property type="entry name" value="YopX"/>
    <property type="match status" value="1"/>
</dbReference>
<evidence type="ECO:0000259" key="1">
    <source>
        <dbReference type="Pfam" id="PF09643"/>
    </source>
</evidence>
<dbReference type="SUPFAM" id="SSF159006">
    <property type="entry name" value="YopX-like"/>
    <property type="match status" value="1"/>
</dbReference>
<evidence type="ECO:0000313" key="3">
    <source>
        <dbReference type="Proteomes" id="UP000235484"/>
    </source>
</evidence>
<evidence type="ECO:0000313" key="2">
    <source>
        <dbReference type="EMBL" id="CUR40281.1"/>
    </source>
</evidence>
<accession>A0A0U5F775</accession>
<dbReference type="AlphaFoldDB" id="A0A0U5F775"/>
<name>A0A0U5F775_LIMRT</name>
<protein>
    <recommendedName>
        <fullName evidence="1">YopX protein domain-containing protein</fullName>
    </recommendedName>
</protein>
<feature type="domain" description="YopX protein" evidence="1">
    <location>
        <begin position="39"/>
        <end position="96"/>
    </location>
</feature>
<dbReference type="EMBL" id="LN887529">
    <property type="protein sequence ID" value="CUR40281.1"/>
    <property type="molecule type" value="Genomic_DNA"/>
</dbReference>
<dbReference type="InterPro" id="IPR019096">
    <property type="entry name" value="YopX_protein"/>
</dbReference>
<dbReference type="InterPro" id="IPR023385">
    <property type="entry name" value="YopX-like_C"/>
</dbReference>
<organism evidence="2 3">
    <name type="scientific">Limosilactobacillus reuteri</name>
    <name type="common">Lactobacillus reuteri</name>
    <dbReference type="NCBI Taxonomy" id="1598"/>
    <lineage>
        <taxon>Bacteria</taxon>
        <taxon>Bacillati</taxon>
        <taxon>Bacillota</taxon>
        <taxon>Bacilli</taxon>
        <taxon>Lactobacillales</taxon>
        <taxon>Lactobacillaceae</taxon>
        <taxon>Limosilactobacillus</taxon>
    </lineage>
</organism>
<reference evidence="3" key="1">
    <citation type="submission" date="2015-10" db="EMBL/GenBank/DDBJ databases">
        <authorList>
            <person name="Crossman L.C."/>
        </authorList>
    </citation>
    <scope>NUCLEOTIDE SEQUENCE [LARGE SCALE GENOMIC DNA]</scope>
    <source>
        <strain evidence="3">20-2</strain>
    </source>
</reference>